<keyword evidence="5" id="KW-1185">Reference proteome</keyword>
<dbReference type="InterPro" id="IPR036291">
    <property type="entry name" value="NAD(P)-bd_dom_sf"/>
</dbReference>
<dbReference type="Gene3D" id="3.40.50.720">
    <property type="entry name" value="NAD(P)-binding Rossmann-like Domain"/>
    <property type="match status" value="1"/>
</dbReference>
<accession>M2LPN2</accession>
<organism evidence="4 5">
    <name type="scientific">Baudoinia panamericana (strain UAMH 10762)</name>
    <name type="common">Angels' share fungus</name>
    <name type="synonym">Baudoinia compniacensis (strain UAMH 10762)</name>
    <dbReference type="NCBI Taxonomy" id="717646"/>
    <lineage>
        <taxon>Eukaryota</taxon>
        <taxon>Fungi</taxon>
        <taxon>Dikarya</taxon>
        <taxon>Ascomycota</taxon>
        <taxon>Pezizomycotina</taxon>
        <taxon>Dothideomycetes</taxon>
        <taxon>Dothideomycetidae</taxon>
        <taxon>Mycosphaerellales</taxon>
        <taxon>Teratosphaeriaceae</taxon>
        <taxon>Baudoinia</taxon>
    </lineage>
</organism>
<dbReference type="PANTHER" id="PTHR43544">
    <property type="entry name" value="SHORT-CHAIN DEHYDROGENASE/REDUCTASE"/>
    <property type="match status" value="1"/>
</dbReference>
<dbReference type="HOGENOM" id="CLU_010194_9_0_1"/>
<protein>
    <recommendedName>
        <fullName evidence="3">Ketoreductase domain-containing protein</fullName>
    </recommendedName>
</protein>
<evidence type="ECO:0000313" key="4">
    <source>
        <dbReference type="EMBL" id="EMC96362.1"/>
    </source>
</evidence>
<name>M2LPN2_BAUPA</name>
<dbReference type="AlphaFoldDB" id="M2LPN2"/>
<dbReference type="GO" id="GO:0019748">
    <property type="term" value="P:secondary metabolic process"/>
    <property type="evidence" value="ECO:0007669"/>
    <property type="project" value="TreeGrafter"/>
</dbReference>
<evidence type="ECO:0000259" key="3">
    <source>
        <dbReference type="SMART" id="SM00822"/>
    </source>
</evidence>
<dbReference type="InterPro" id="IPR057326">
    <property type="entry name" value="KR_dom"/>
</dbReference>
<dbReference type="PRINTS" id="PR00081">
    <property type="entry name" value="GDHRDH"/>
</dbReference>
<feature type="domain" description="Ketoreductase" evidence="3">
    <location>
        <begin position="6"/>
        <end position="202"/>
    </location>
</feature>
<dbReference type="Proteomes" id="UP000011761">
    <property type="component" value="Unassembled WGS sequence"/>
</dbReference>
<comment type="similarity">
    <text evidence="1 2">Belongs to the short-chain dehydrogenases/reductases (SDR) family.</text>
</comment>
<gene>
    <name evidence="4" type="ORF">BAUCODRAFT_472464</name>
</gene>
<reference evidence="4 5" key="1">
    <citation type="journal article" date="2012" name="PLoS Pathog.">
        <title>Diverse lifestyles and strategies of plant pathogenesis encoded in the genomes of eighteen Dothideomycetes fungi.</title>
        <authorList>
            <person name="Ohm R.A."/>
            <person name="Feau N."/>
            <person name="Henrissat B."/>
            <person name="Schoch C.L."/>
            <person name="Horwitz B.A."/>
            <person name="Barry K.W."/>
            <person name="Condon B.J."/>
            <person name="Copeland A.C."/>
            <person name="Dhillon B."/>
            <person name="Glaser F."/>
            <person name="Hesse C.N."/>
            <person name="Kosti I."/>
            <person name="LaButti K."/>
            <person name="Lindquist E.A."/>
            <person name="Lucas S."/>
            <person name="Salamov A.A."/>
            <person name="Bradshaw R.E."/>
            <person name="Ciuffetti L."/>
            <person name="Hamelin R.C."/>
            <person name="Kema G.H.J."/>
            <person name="Lawrence C."/>
            <person name="Scott J.A."/>
            <person name="Spatafora J.W."/>
            <person name="Turgeon B.G."/>
            <person name="de Wit P.J.G.M."/>
            <person name="Zhong S."/>
            <person name="Goodwin S.B."/>
            <person name="Grigoriev I.V."/>
        </authorList>
    </citation>
    <scope>NUCLEOTIDE SEQUENCE [LARGE SCALE GENOMIC DNA]</scope>
    <source>
        <strain evidence="4 5">UAMH 10762</strain>
    </source>
</reference>
<dbReference type="GO" id="GO:0016491">
    <property type="term" value="F:oxidoreductase activity"/>
    <property type="evidence" value="ECO:0007669"/>
    <property type="project" value="TreeGrafter"/>
</dbReference>
<evidence type="ECO:0000256" key="2">
    <source>
        <dbReference type="RuleBase" id="RU000363"/>
    </source>
</evidence>
<dbReference type="RefSeq" id="XP_007676469.1">
    <property type="nucleotide sequence ID" value="XM_007678279.1"/>
</dbReference>
<dbReference type="PRINTS" id="PR00080">
    <property type="entry name" value="SDRFAMILY"/>
</dbReference>
<evidence type="ECO:0000256" key="1">
    <source>
        <dbReference type="ARBA" id="ARBA00006484"/>
    </source>
</evidence>
<sequence>MEPDKVIVLITGANTGIGFELAAQLAAKGTYFVYLTARSVEEGQAAWERLRSWNYPGGSAFIQLDVTSDDSIHAAAAAVEQQTGRLDILVNNAAIGRKSPENLREQMQACFDANATGPLILGDAFADLLKKSTHPLRRIVNVSSGAGSIGRMIDTTRQRPTHYGRTVAYSASKAAFNMVAAVHKNEFASSGVKVLVYNPGFTVSELGEFNTVANGAMPVDASVKLLVDVVEGGRDSEENLFLSGATGTYPW</sequence>
<dbReference type="KEGG" id="bcom:BAUCODRAFT_472464"/>
<dbReference type="SMART" id="SM00822">
    <property type="entry name" value="PKS_KR"/>
    <property type="match status" value="1"/>
</dbReference>
<proteinExistence type="inferred from homology"/>
<evidence type="ECO:0000313" key="5">
    <source>
        <dbReference type="Proteomes" id="UP000011761"/>
    </source>
</evidence>
<dbReference type="Pfam" id="PF00106">
    <property type="entry name" value="adh_short"/>
    <property type="match status" value="1"/>
</dbReference>
<dbReference type="GO" id="GO:0005737">
    <property type="term" value="C:cytoplasm"/>
    <property type="evidence" value="ECO:0007669"/>
    <property type="project" value="TreeGrafter"/>
</dbReference>
<dbReference type="EMBL" id="KB445555">
    <property type="protein sequence ID" value="EMC96362.1"/>
    <property type="molecule type" value="Genomic_DNA"/>
</dbReference>
<dbReference type="PANTHER" id="PTHR43544:SF32">
    <property type="entry name" value="CHAIN DEHYDROGENASE, PUTATIVE (AFU_ORTHOLOGUE AFUA_5G01530)-RELATED"/>
    <property type="match status" value="1"/>
</dbReference>
<dbReference type="OMA" id="ESPMYKI"/>
<dbReference type="eggNOG" id="KOG1208">
    <property type="taxonomic scope" value="Eukaryota"/>
</dbReference>
<dbReference type="InterPro" id="IPR002347">
    <property type="entry name" value="SDR_fam"/>
</dbReference>
<dbReference type="InterPro" id="IPR051468">
    <property type="entry name" value="Fungal_SecMetab_SDRs"/>
</dbReference>
<dbReference type="OrthoDB" id="1933717at2759"/>
<dbReference type="GeneID" id="19114678"/>
<dbReference type="SUPFAM" id="SSF51735">
    <property type="entry name" value="NAD(P)-binding Rossmann-fold domains"/>
    <property type="match status" value="1"/>
</dbReference>